<dbReference type="AlphaFoldDB" id="A0A9W6MAV3"/>
<sequence length="188" mass="19915">MRWLKTSALTLAVVAMSVAVSACGASEPVGDARSPAARSPEATPTSTAVAGMFGDVCQATRTSDRPAQPSDEMRRKLQAMGGDPAAWYGEKGLWVVLETSRFAYAAKEGEEAHIKMPWWRERDEQLTFQATSLQTGETVVGDVPGGYAAPGFQASGVDLPHLGCWRVTGALGATRVSFVLDVVSAPKD</sequence>
<feature type="signal peptide" evidence="2">
    <location>
        <begin position="1"/>
        <end position="22"/>
    </location>
</feature>
<dbReference type="Proteomes" id="UP001143474">
    <property type="component" value="Unassembled WGS sequence"/>
</dbReference>
<evidence type="ECO:0000256" key="2">
    <source>
        <dbReference type="SAM" id="SignalP"/>
    </source>
</evidence>
<feature type="region of interest" description="Disordered" evidence="1">
    <location>
        <begin position="26"/>
        <end position="50"/>
    </location>
</feature>
<gene>
    <name evidence="3" type="ORF">GCM10017600_04080</name>
</gene>
<organism evidence="3 4">
    <name type="scientific">Streptosporangium carneum</name>
    <dbReference type="NCBI Taxonomy" id="47481"/>
    <lineage>
        <taxon>Bacteria</taxon>
        <taxon>Bacillati</taxon>
        <taxon>Actinomycetota</taxon>
        <taxon>Actinomycetes</taxon>
        <taxon>Streptosporangiales</taxon>
        <taxon>Streptosporangiaceae</taxon>
        <taxon>Streptosporangium</taxon>
    </lineage>
</organism>
<evidence type="ECO:0000313" key="4">
    <source>
        <dbReference type="Proteomes" id="UP001143474"/>
    </source>
</evidence>
<evidence type="ECO:0008006" key="5">
    <source>
        <dbReference type="Google" id="ProtNLM"/>
    </source>
</evidence>
<reference evidence="3" key="1">
    <citation type="journal article" date="2014" name="Int. J. Syst. Evol. Microbiol.">
        <title>Complete genome sequence of Corynebacterium casei LMG S-19264T (=DSM 44701T), isolated from a smear-ripened cheese.</title>
        <authorList>
            <consortium name="US DOE Joint Genome Institute (JGI-PGF)"/>
            <person name="Walter F."/>
            <person name="Albersmeier A."/>
            <person name="Kalinowski J."/>
            <person name="Ruckert C."/>
        </authorList>
    </citation>
    <scope>NUCLEOTIDE SEQUENCE</scope>
    <source>
        <strain evidence="3">VKM Ac-2007</strain>
    </source>
</reference>
<comment type="caution">
    <text evidence="3">The sequence shown here is derived from an EMBL/GenBank/DDBJ whole genome shotgun (WGS) entry which is preliminary data.</text>
</comment>
<dbReference type="PROSITE" id="PS51257">
    <property type="entry name" value="PROKAR_LIPOPROTEIN"/>
    <property type="match status" value="1"/>
</dbReference>
<name>A0A9W6MAV3_9ACTN</name>
<feature type="chain" id="PRO_5040801466" description="DUF4871 domain-containing protein" evidence="2">
    <location>
        <begin position="23"/>
        <end position="188"/>
    </location>
</feature>
<reference evidence="3" key="2">
    <citation type="submission" date="2023-01" db="EMBL/GenBank/DDBJ databases">
        <authorList>
            <person name="Sun Q."/>
            <person name="Evtushenko L."/>
        </authorList>
    </citation>
    <scope>NUCLEOTIDE SEQUENCE</scope>
    <source>
        <strain evidence="3">VKM Ac-2007</strain>
    </source>
</reference>
<accession>A0A9W6MAV3</accession>
<keyword evidence="4" id="KW-1185">Reference proteome</keyword>
<keyword evidence="2" id="KW-0732">Signal</keyword>
<proteinExistence type="predicted"/>
<evidence type="ECO:0000256" key="1">
    <source>
        <dbReference type="SAM" id="MobiDB-lite"/>
    </source>
</evidence>
<evidence type="ECO:0000313" key="3">
    <source>
        <dbReference type="EMBL" id="GLK07003.1"/>
    </source>
</evidence>
<dbReference type="RefSeq" id="WP_271215579.1">
    <property type="nucleotide sequence ID" value="NZ_BAAAVD010000006.1"/>
</dbReference>
<protein>
    <recommendedName>
        <fullName evidence="5">DUF4871 domain-containing protein</fullName>
    </recommendedName>
</protein>
<dbReference type="EMBL" id="BSEV01000001">
    <property type="protein sequence ID" value="GLK07003.1"/>
    <property type="molecule type" value="Genomic_DNA"/>
</dbReference>